<dbReference type="OrthoDB" id="153074at2759"/>
<sequence length="149" mass="16598">MADKDPWLVDSVHVDTTRSVDSERKFEDNFVIGRERLPDSEQYLASLESKLKKLKSTNSKKAGKDLLSSLEDSKKSCMYRLISGEVGNLTDQDINLDAPIDLNSTAAWLKSHVNPEQALTVGELVELIKADYLAEQSGSSENIDEEKPI</sequence>
<evidence type="ECO:0000313" key="2">
    <source>
        <dbReference type="Proteomes" id="UP000291343"/>
    </source>
</evidence>
<dbReference type="STRING" id="195883.A0A482WTG7"/>
<dbReference type="InterPro" id="IPR028039">
    <property type="entry name" value="CCDC32"/>
</dbReference>
<reference evidence="1 2" key="1">
    <citation type="journal article" date="2017" name="Gigascience">
        <title>Genome sequence of the small brown planthopper, Laodelphax striatellus.</title>
        <authorList>
            <person name="Zhu J."/>
            <person name="Jiang F."/>
            <person name="Wang X."/>
            <person name="Yang P."/>
            <person name="Bao Y."/>
            <person name="Zhao W."/>
            <person name="Wang W."/>
            <person name="Lu H."/>
            <person name="Wang Q."/>
            <person name="Cui N."/>
            <person name="Li J."/>
            <person name="Chen X."/>
            <person name="Luo L."/>
            <person name="Yu J."/>
            <person name="Kang L."/>
            <person name="Cui F."/>
        </authorList>
    </citation>
    <scope>NUCLEOTIDE SEQUENCE [LARGE SCALE GENOMIC DNA]</scope>
    <source>
        <strain evidence="1">Lst14</strain>
    </source>
</reference>
<dbReference type="EMBL" id="QKKF02025899">
    <property type="protein sequence ID" value="RZF36758.1"/>
    <property type="molecule type" value="Genomic_DNA"/>
</dbReference>
<dbReference type="InParanoid" id="A0A482WTG7"/>
<proteinExistence type="predicted"/>
<comment type="caution">
    <text evidence="1">The sequence shown here is derived from an EMBL/GenBank/DDBJ whole genome shotgun (WGS) entry which is preliminary data.</text>
</comment>
<gene>
    <name evidence="1" type="ORF">LSTR_LSTR005071</name>
</gene>
<name>A0A482WTG7_LAOST</name>
<dbReference type="Proteomes" id="UP000291343">
    <property type="component" value="Unassembled WGS sequence"/>
</dbReference>
<dbReference type="PANTHER" id="PTHR31800:SF1">
    <property type="entry name" value="COILED-COIL DOMAIN-CONTAINING PROTEIN 32"/>
    <property type="match status" value="1"/>
</dbReference>
<dbReference type="PANTHER" id="PTHR31800">
    <property type="entry name" value="COILED-COIL DOMAIN-CONTAINING PROTEIN 32"/>
    <property type="match status" value="1"/>
</dbReference>
<protein>
    <submittedName>
        <fullName evidence="1">Uncharacterized protein</fullName>
    </submittedName>
</protein>
<accession>A0A482WTG7</accession>
<organism evidence="1 2">
    <name type="scientific">Laodelphax striatellus</name>
    <name type="common">Small brown planthopper</name>
    <name type="synonym">Delphax striatella</name>
    <dbReference type="NCBI Taxonomy" id="195883"/>
    <lineage>
        <taxon>Eukaryota</taxon>
        <taxon>Metazoa</taxon>
        <taxon>Ecdysozoa</taxon>
        <taxon>Arthropoda</taxon>
        <taxon>Hexapoda</taxon>
        <taxon>Insecta</taxon>
        <taxon>Pterygota</taxon>
        <taxon>Neoptera</taxon>
        <taxon>Paraneoptera</taxon>
        <taxon>Hemiptera</taxon>
        <taxon>Auchenorrhyncha</taxon>
        <taxon>Fulgoroidea</taxon>
        <taxon>Delphacidae</taxon>
        <taxon>Criomorphinae</taxon>
        <taxon>Laodelphax</taxon>
    </lineage>
</organism>
<evidence type="ECO:0000313" key="1">
    <source>
        <dbReference type="EMBL" id="RZF36758.1"/>
    </source>
</evidence>
<keyword evidence="2" id="KW-1185">Reference proteome</keyword>
<dbReference type="AlphaFoldDB" id="A0A482WTG7"/>
<dbReference type="GO" id="GO:0044782">
    <property type="term" value="P:cilium organization"/>
    <property type="evidence" value="ECO:0007669"/>
    <property type="project" value="TreeGrafter"/>
</dbReference>
<dbReference type="Pfam" id="PF14989">
    <property type="entry name" value="CCDC32"/>
    <property type="match status" value="1"/>
</dbReference>